<evidence type="ECO:0000313" key="2">
    <source>
        <dbReference type="EMBL" id="MBB2989423.1"/>
    </source>
</evidence>
<dbReference type="AlphaFoldDB" id="A0A839Q1X6"/>
<gene>
    <name evidence="2" type="ORF">FHR72_000886</name>
</gene>
<sequence>MADNKNQLDVDDLKAPLLAAVGAADLALERVNEIVATLRERAGDARSDAETRVEESRARVARLQEDLPNQFGDLRDRLSSEELRKFAEGYAEAAQTTYTKLIERGEAALERLRSQPALEEAASRVEVYTDQAVELTQEALGNVASQTRAVGERAAKLVGVELPKRTEQAAAPVKKAAEKAPAEKAPAKKAPAKKAPAKATAATPAKAAASAPAKKAPAKKAPAKKVTQK</sequence>
<evidence type="ECO:0000256" key="1">
    <source>
        <dbReference type="SAM" id="MobiDB-lite"/>
    </source>
</evidence>
<protein>
    <submittedName>
        <fullName evidence="2">Heparin binding hemagglutinin HbhA</fullName>
    </submittedName>
</protein>
<name>A0A839Q1X6_MYCIR</name>
<feature type="compositionally biased region" description="Basic residues" evidence="1">
    <location>
        <begin position="216"/>
        <end position="229"/>
    </location>
</feature>
<dbReference type="Proteomes" id="UP000550501">
    <property type="component" value="Unassembled WGS sequence"/>
</dbReference>
<reference evidence="2 3" key="1">
    <citation type="submission" date="2020-08" db="EMBL/GenBank/DDBJ databases">
        <title>The Agave Microbiome: Exploring the role of microbial communities in plant adaptations to desert environments.</title>
        <authorList>
            <person name="Partida-Martinez L.P."/>
        </authorList>
    </citation>
    <scope>NUCLEOTIDE SEQUENCE [LARGE SCALE GENOMIC DNA]</scope>
    <source>
        <strain evidence="2 3">AT2.18</strain>
    </source>
</reference>
<comment type="caution">
    <text evidence="2">The sequence shown here is derived from an EMBL/GenBank/DDBJ whole genome shotgun (WGS) entry which is preliminary data.</text>
</comment>
<evidence type="ECO:0000313" key="3">
    <source>
        <dbReference type="Proteomes" id="UP000550501"/>
    </source>
</evidence>
<feature type="region of interest" description="Disordered" evidence="1">
    <location>
        <begin position="165"/>
        <end position="229"/>
    </location>
</feature>
<keyword evidence="3" id="KW-1185">Reference proteome</keyword>
<dbReference type="EMBL" id="JACHVU010000002">
    <property type="protein sequence ID" value="MBB2989423.1"/>
    <property type="molecule type" value="Genomic_DNA"/>
</dbReference>
<organism evidence="2 3">
    <name type="scientific">Mycolicibacterium iranicum</name>
    <name type="common">Mycobacterium iranicum</name>
    <dbReference type="NCBI Taxonomy" id="912594"/>
    <lineage>
        <taxon>Bacteria</taxon>
        <taxon>Bacillati</taxon>
        <taxon>Actinomycetota</taxon>
        <taxon>Actinomycetes</taxon>
        <taxon>Mycobacteriales</taxon>
        <taxon>Mycobacteriaceae</taxon>
        <taxon>Mycolicibacterium</taxon>
    </lineage>
</organism>
<accession>A0A839Q1X6</accession>
<feature type="compositionally biased region" description="Low complexity" evidence="1">
    <location>
        <begin position="197"/>
        <end position="215"/>
    </location>
</feature>
<dbReference type="RefSeq" id="WP_183466722.1">
    <property type="nucleotide sequence ID" value="NZ_JACHVU010000002.1"/>
</dbReference>
<feature type="compositionally biased region" description="Basic and acidic residues" evidence="1">
    <location>
        <begin position="175"/>
        <end position="186"/>
    </location>
</feature>
<proteinExistence type="predicted"/>